<comment type="caution">
    <text evidence="1">The sequence shown here is derived from an EMBL/GenBank/DDBJ whole genome shotgun (WGS) entry which is preliminary data.</text>
</comment>
<sequence>MGVDMVIKPPWTLPHVLKIWRDDSRCSRELNVTCYHCKKVGHSVMICAPPEKSQVIDNRLVVLGCVTTLRGPVCPNPFSSFLSLRIRALAQASDSLHYFLISTGFALKLPQESDAIVLWKLRAKPQRTERTTDVADRDYSNRVDEASYRTSMADGMSHRSCFN</sequence>
<evidence type="ECO:0000313" key="2">
    <source>
        <dbReference type="Proteomes" id="UP001303046"/>
    </source>
</evidence>
<organism evidence="1 2">
    <name type="scientific">Necator americanus</name>
    <name type="common">Human hookworm</name>
    <dbReference type="NCBI Taxonomy" id="51031"/>
    <lineage>
        <taxon>Eukaryota</taxon>
        <taxon>Metazoa</taxon>
        <taxon>Ecdysozoa</taxon>
        <taxon>Nematoda</taxon>
        <taxon>Chromadorea</taxon>
        <taxon>Rhabditida</taxon>
        <taxon>Rhabditina</taxon>
        <taxon>Rhabditomorpha</taxon>
        <taxon>Strongyloidea</taxon>
        <taxon>Ancylostomatidae</taxon>
        <taxon>Bunostominae</taxon>
        <taxon>Necator</taxon>
    </lineage>
</organism>
<evidence type="ECO:0008006" key="3">
    <source>
        <dbReference type="Google" id="ProtNLM"/>
    </source>
</evidence>
<dbReference type="Proteomes" id="UP001303046">
    <property type="component" value="Unassembled WGS sequence"/>
</dbReference>
<reference evidence="1 2" key="1">
    <citation type="submission" date="2023-08" db="EMBL/GenBank/DDBJ databases">
        <title>A Necator americanus chromosomal reference genome.</title>
        <authorList>
            <person name="Ilik V."/>
            <person name="Petrzelkova K.J."/>
            <person name="Pardy F."/>
            <person name="Fuh T."/>
            <person name="Niatou-Singa F.S."/>
            <person name="Gouil Q."/>
            <person name="Baker L."/>
            <person name="Ritchie M.E."/>
            <person name="Jex A.R."/>
            <person name="Gazzola D."/>
            <person name="Li H."/>
            <person name="Toshio Fujiwara R."/>
            <person name="Zhan B."/>
            <person name="Aroian R.V."/>
            <person name="Pafco B."/>
            <person name="Schwarz E.M."/>
        </authorList>
    </citation>
    <scope>NUCLEOTIDE SEQUENCE [LARGE SCALE GENOMIC DNA]</scope>
    <source>
        <strain evidence="1 2">Aroian</strain>
        <tissue evidence="1">Whole animal</tissue>
    </source>
</reference>
<accession>A0ABR1D0J8</accession>
<dbReference type="EMBL" id="JAVFWL010000003">
    <property type="protein sequence ID" value="KAK6744077.1"/>
    <property type="molecule type" value="Genomic_DNA"/>
</dbReference>
<name>A0ABR1D0J8_NECAM</name>
<proteinExistence type="predicted"/>
<keyword evidence="2" id="KW-1185">Reference proteome</keyword>
<protein>
    <recommendedName>
        <fullName evidence="3">CCHC-type domain-containing protein</fullName>
    </recommendedName>
</protein>
<evidence type="ECO:0000313" key="1">
    <source>
        <dbReference type="EMBL" id="KAK6744077.1"/>
    </source>
</evidence>
<gene>
    <name evidence="1" type="primary">Necator_chrIII.g11792</name>
    <name evidence="1" type="ORF">RB195_011027</name>
</gene>